<accession>A0ABP2KLI8</accession>
<evidence type="ECO:0000256" key="2">
    <source>
        <dbReference type="PROSITE-ProRule" id="PRU00591"/>
    </source>
</evidence>
<evidence type="ECO:0000313" key="3">
    <source>
        <dbReference type="EMBL" id="EFX96406.1"/>
    </source>
</evidence>
<dbReference type="SUPFAM" id="SSF69360">
    <property type="entry name" value="Cell wall binding repeat"/>
    <property type="match status" value="1"/>
</dbReference>
<dbReference type="Pfam" id="PF01473">
    <property type="entry name" value="Choline_bind_1"/>
    <property type="match status" value="2"/>
</dbReference>
<gene>
    <name evidence="3" type="primary">cbpJ</name>
    <name evidence="3" type="ORF">HMPREF9425_0718</name>
</gene>
<name>A0ABP2KLI8_STRVE</name>
<dbReference type="Proteomes" id="UP000003697">
    <property type="component" value="Unassembled WGS sequence"/>
</dbReference>
<sequence>MKTGWLKQGGSWYYLDNSGAMKTCWFQVDGKWYYAYSSGALAVSTTINGYTVNANGEWV</sequence>
<organism evidence="3 4">
    <name type="scientific">Streptococcus vestibularis ATCC 49124</name>
    <dbReference type="NCBI Taxonomy" id="889206"/>
    <lineage>
        <taxon>Bacteria</taxon>
        <taxon>Bacillati</taxon>
        <taxon>Bacillota</taxon>
        <taxon>Bacilli</taxon>
        <taxon>Lactobacillales</taxon>
        <taxon>Streptococcaceae</taxon>
        <taxon>Streptococcus</taxon>
    </lineage>
</organism>
<reference evidence="3 4" key="1">
    <citation type="submission" date="2011-01" db="EMBL/GenBank/DDBJ databases">
        <authorList>
            <person name="Muzny D."/>
            <person name="Qin X."/>
            <person name="Buhay C."/>
            <person name="Dugan-Rocha S."/>
            <person name="Ding Y."/>
            <person name="Chen G."/>
            <person name="Hawes A."/>
            <person name="Holder M."/>
            <person name="Jhangiani S."/>
            <person name="Johnson A."/>
            <person name="Khan Z."/>
            <person name="Li Z."/>
            <person name="Liu W."/>
            <person name="Liu X."/>
            <person name="Perez L."/>
            <person name="Shen H."/>
            <person name="Wang Q."/>
            <person name="Watt J."/>
            <person name="Xi L."/>
            <person name="Xin Y."/>
            <person name="Zhou J."/>
            <person name="Deng J."/>
            <person name="Jiang H."/>
            <person name="Liu Y."/>
            <person name="Qu J."/>
            <person name="Song X.-Z."/>
            <person name="Zhang L."/>
            <person name="Villasana D."/>
            <person name="Johnson A."/>
            <person name="Liu J."/>
            <person name="Liyanage D."/>
            <person name="Lorensuhewa L."/>
            <person name="Robinson T."/>
            <person name="Song A."/>
            <person name="Song B.-B."/>
            <person name="Dinh H."/>
            <person name="Thornton R."/>
            <person name="Coyle M."/>
            <person name="Francisco L."/>
            <person name="Jackson L."/>
            <person name="Javaid M."/>
            <person name="Korchina V."/>
            <person name="Kovar C."/>
            <person name="Mata R."/>
            <person name="Mathew T."/>
            <person name="Ngo R."/>
            <person name="Nguyen L."/>
            <person name="Nguyen N."/>
            <person name="Okwuonu G."/>
            <person name="Ongeri F."/>
            <person name="Pham C."/>
            <person name="Simmons D."/>
            <person name="Wilczek-Boney K."/>
            <person name="Hale W."/>
            <person name="Jakkamsetti A."/>
            <person name="Pham P."/>
            <person name="Ruth R."/>
            <person name="San Lucas F."/>
            <person name="Warren J."/>
            <person name="Zhang J."/>
            <person name="Zhao Z."/>
            <person name="Zhou C."/>
            <person name="Zhu D."/>
            <person name="Lee S."/>
            <person name="Bess C."/>
            <person name="Blankenburg K."/>
            <person name="Forbes L."/>
            <person name="Fu Q."/>
            <person name="Gubbala S."/>
            <person name="Hirani K."/>
            <person name="Jayaseelan J.C."/>
            <person name="Lara F."/>
            <person name="Munidasa M."/>
            <person name="Palculict T."/>
            <person name="Patil S."/>
            <person name="Pu L.-L."/>
            <person name="Saada N."/>
            <person name="Tang L."/>
            <person name="Weissenberger G."/>
            <person name="Zhu Y."/>
            <person name="Hemphill L."/>
            <person name="Shang Y."/>
            <person name="Youmans B."/>
            <person name="Ayvaz T."/>
            <person name="Ross M."/>
            <person name="Santibanez J."/>
            <person name="Aqrawi P."/>
            <person name="Gross S."/>
            <person name="Joshi V."/>
            <person name="Fowler G."/>
            <person name="Nazareth L."/>
            <person name="Reid J."/>
            <person name="Worley K."/>
            <person name="Petrosino J."/>
            <person name="Highlander S."/>
            <person name="Gibbs R."/>
        </authorList>
    </citation>
    <scope>NUCLEOTIDE SEQUENCE [LARGE SCALE GENOMIC DNA]</scope>
    <source>
        <strain evidence="3 4">ATCC 49124</strain>
    </source>
</reference>
<dbReference type="Gene3D" id="2.10.270.10">
    <property type="entry name" value="Cholin Binding"/>
    <property type="match status" value="1"/>
</dbReference>
<feature type="repeat" description="Cell wall-binding" evidence="2">
    <location>
        <begin position="2"/>
        <end position="21"/>
    </location>
</feature>
<keyword evidence="1" id="KW-0677">Repeat</keyword>
<evidence type="ECO:0000256" key="1">
    <source>
        <dbReference type="ARBA" id="ARBA00022737"/>
    </source>
</evidence>
<dbReference type="EMBL" id="AEVI01000028">
    <property type="protein sequence ID" value="EFX96406.1"/>
    <property type="molecule type" value="Genomic_DNA"/>
</dbReference>
<protein>
    <submittedName>
        <fullName evidence="3">Cell wall-binding repeat protein</fullName>
    </submittedName>
</protein>
<comment type="caution">
    <text evidence="3">The sequence shown here is derived from an EMBL/GenBank/DDBJ whole genome shotgun (WGS) entry which is preliminary data.</text>
</comment>
<keyword evidence="4" id="KW-1185">Reference proteome</keyword>
<evidence type="ECO:0000313" key="4">
    <source>
        <dbReference type="Proteomes" id="UP000003697"/>
    </source>
</evidence>
<proteinExistence type="predicted"/>
<dbReference type="PROSITE" id="PS51170">
    <property type="entry name" value="CW"/>
    <property type="match status" value="1"/>
</dbReference>
<dbReference type="InterPro" id="IPR018337">
    <property type="entry name" value="Cell_wall/Cho-bd_repeat"/>
</dbReference>